<dbReference type="CDD" id="cd10432">
    <property type="entry name" value="BI-1-like_bacterial"/>
    <property type="match status" value="1"/>
</dbReference>
<feature type="transmembrane region" description="Helical" evidence="6">
    <location>
        <begin position="35"/>
        <end position="58"/>
    </location>
</feature>
<feature type="transmembrane region" description="Helical" evidence="6">
    <location>
        <begin position="151"/>
        <end position="173"/>
    </location>
</feature>
<feature type="transmembrane region" description="Helical" evidence="6">
    <location>
        <begin position="93"/>
        <end position="113"/>
    </location>
</feature>
<comment type="subcellular location">
    <subcellularLocation>
        <location evidence="1">Cell membrane</location>
        <topology evidence="1">Multi-pass membrane protein</topology>
    </subcellularLocation>
</comment>
<dbReference type="PANTHER" id="PTHR23291">
    <property type="entry name" value="BAX INHIBITOR-RELATED"/>
    <property type="match status" value="1"/>
</dbReference>
<feature type="transmembrane region" description="Helical" evidence="6">
    <location>
        <begin position="179"/>
        <end position="200"/>
    </location>
</feature>
<dbReference type="OrthoDB" id="9793828at2"/>
<accession>V8CJM3</accession>
<evidence type="ECO:0000256" key="6">
    <source>
        <dbReference type="RuleBase" id="RU004379"/>
    </source>
</evidence>
<evidence type="ECO:0000256" key="3">
    <source>
        <dbReference type="ARBA" id="ARBA00022692"/>
    </source>
</evidence>
<evidence type="ECO:0000256" key="4">
    <source>
        <dbReference type="ARBA" id="ARBA00022989"/>
    </source>
</evidence>
<dbReference type="AlphaFoldDB" id="V8CJM3"/>
<keyword evidence="4 6" id="KW-1133">Transmembrane helix</keyword>
<keyword evidence="2" id="KW-1003">Cell membrane</keyword>
<keyword evidence="5 6" id="KW-0472">Membrane</keyword>
<keyword evidence="8" id="KW-1185">Reference proteome</keyword>
<feature type="transmembrane region" description="Helical" evidence="6">
    <location>
        <begin position="119"/>
        <end position="139"/>
    </location>
</feature>
<evidence type="ECO:0000256" key="1">
    <source>
        <dbReference type="ARBA" id="ARBA00004651"/>
    </source>
</evidence>
<sequence>MGLYDRNYTNNTSDVNAAAEYAAAQDSALVKFVKLTYIFFGASLFFAFVGAVIGFYNLQFVVENRMMLFIVEIAALFGLMFSRSKPGLNVAMLFIFTLLTGVVATPLIYMVAAKSGVEVVVMAFAMTTIVFGVMSIFGIRTTKDLASMGKMLFITLLVVFACSLVNLFLAYYYPNFGGFSIFQMLISGVAVVLFSVYVAYDTQNIIRGLYTSPVDAAISLYLDFYNIFMSLLSLIGLSNRD</sequence>
<dbReference type="Pfam" id="PF01027">
    <property type="entry name" value="Bax1-I"/>
    <property type="match status" value="1"/>
</dbReference>
<dbReference type="GO" id="GO:0005886">
    <property type="term" value="C:plasma membrane"/>
    <property type="evidence" value="ECO:0007669"/>
    <property type="project" value="UniProtKB-SubCell"/>
</dbReference>
<dbReference type="PANTHER" id="PTHR23291:SF115">
    <property type="entry name" value="MODULATOR OF FTSH PROTEASE YCCA"/>
    <property type="match status" value="1"/>
</dbReference>
<comment type="similarity">
    <text evidence="6">Belongs to the BI1 family.</text>
</comment>
<dbReference type="Proteomes" id="UP000018688">
    <property type="component" value="Unassembled WGS sequence"/>
</dbReference>
<dbReference type="HOGENOM" id="CLU_058671_2_0_7"/>
<name>V8CJM3_9HELI</name>
<protein>
    <submittedName>
        <fullName evidence="7">Uncharacterized protein</fullName>
    </submittedName>
</protein>
<dbReference type="STRING" id="1357399.HMPREF2087_00457"/>
<evidence type="ECO:0000256" key="2">
    <source>
        <dbReference type="ARBA" id="ARBA00022475"/>
    </source>
</evidence>
<dbReference type="eggNOG" id="COG0670">
    <property type="taxonomic scope" value="Bacteria"/>
</dbReference>
<keyword evidence="3 6" id="KW-0812">Transmembrane</keyword>
<reference evidence="7 8" key="1">
    <citation type="submission" date="2013-10" db="EMBL/GenBank/DDBJ databases">
        <title>The Genome Sequence of Helicobacter canis NCTC 12740.</title>
        <authorList>
            <consortium name="The Broad Institute Genomics Platform"/>
            <person name="Earl A."/>
            <person name="Fox J.G."/>
            <person name="Shen Z."/>
            <person name="Young S.K."/>
            <person name="Zeng Q."/>
            <person name="Gargeya S."/>
            <person name="Fitzgerald M."/>
            <person name="Abouelleil A."/>
            <person name="Alvarado L."/>
            <person name="Chapman S.B."/>
            <person name="Gainer-Dewar J."/>
            <person name="Goldberg J."/>
            <person name="Griggs A."/>
            <person name="Gujja S."/>
            <person name="Hansen M."/>
            <person name="Howarth C."/>
            <person name="Imamovic A."/>
            <person name="Ireland A."/>
            <person name="Larimer J."/>
            <person name="McCowan C."/>
            <person name="Murphy C."/>
            <person name="Pearson M."/>
            <person name="Poon T.W."/>
            <person name="Priest M."/>
            <person name="Roberts A."/>
            <person name="Saif S."/>
            <person name="Shea T."/>
            <person name="Sykes S."/>
            <person name="Wortman J."/>
            <person name="Nusbaum C."/>
            <person name="Birren B."/>
        </authorList>
    </citation>
    <scope>NUCLEOTIDE SEQUENCE [LARGE SCALE GENOMIC DNA]</scope>
    <source>
        <strain evidence="7 8">NCTC 12740</strain>
    </source>
</reference>
<evidence type="ECO:0000313" key="7">
    <source>
        <dbReference type="EMBL" id="ETD27539.1"/>
    </source>
</evidence>
<dbReference type="InterPro" id="IPR006214">
    <property type="entry name" value="Bax_inhibitor_1-related"/>
</dbReference>
<gene>
    <name evidence="7" type="ORF">HMPREF2087_00457</name>
</gene>
<comment type="caution">
    <text evidence="7">The sequence shown here is derived from an EMBL/GenBank/DDBJ whole genome shotgun (WGS) entry which is preliminary data.</text>
</comment>
<evidence type="ECO:0000256" key="5">
    <source>
        <dbReference type="ARBA" id="ARBA00023136"/>
    </source>
</evidence>
<proteinExistence type="inferred from homology"/>
<dbReference type="EMBL" id="AZJJ01000001">
    <property type="protein sequence ID" value="ETD27539.1"/>
    <property type="molecule type" value="Genomic_DNA"/>
</dbReference>
<dbReference type="PATRIC" id="fig|1357399.3.peg.480"/>
<organism evidence="7 8">
    <name type="scientific">Helicobacter canis NCTC 12740</name>
    <dbReference type="NCBI Taxonomy" id="1357399"/>
    <lineage>
        <taxon>Bacteria</taxon>
        <taxon>Pseudomonadati</taxon>
        <taxon>Campylobacterota</taxon>
        <taxon>Epsilonproteobacteria</taxon>
        <taxon>Campylobacterales</taxon>
        <taxon>Helicobacteraceae</taxon>
        <taxon>Helicobacter</taxon>
    </lineage>
</organism>
<dbReference type="RefSeq" id="WP_023929366.1">
    <property type="nucleotide sequence ID" value="NZ_KI669458.1"/>
</dbReference>
<evidence type="ECO:0000313" key="8">
    <source>
        <dbReference type="Proteomes" id="UP000018688"/>
    </source>
</evidence>